<protein>
    <submittedName>
        <fullName evidence="3">Bifunctional DNA primase/polymerase</fullName>
    </submittedName>
</protein>
<dbReference type="GO" id="GO:0016787">
    <property type="term" value="F:hydrolase activity"/>
    <property type="evidence" value="ECO:0007669"/>
    <property type="project" value="UniProtKB-KW"/>
</dbReference>
<feature type="domain" description="DNA primase/polymerase bifunctional N-terminal" evidence="2">
    <location>
        <begin position="11"/>
        <end position="181"/>
    </location>
</feature>
<dbReference type="Proteomes" id="UP000316639">
    <property type="component" value="Unassembled WGS sequence"/>
</dbReference>
<name>A0A563EVI3_9PSEU</name>
<dbReference type="CDD" id="cd04859">
    <property type="entry name" value="Prim_Pol"/>
    <property type="match status" value="1"/>
</dbReference>
<dbReference type="PANTHER" id="PTHR35372:SF2">
    <property type="entry name" value="SF3 HELICASE DOMAIN-CONTAINING PROTEIN"/>
    <property type="match status" value="1"/>
</dbReference>
<organism evidence="3 4">
    <name type="scientific">Lentzea tibetensis</name>
    <dbReference type="NCBI Taxonomy" id="2591470"/>
    <lineage>
        <taxon>Bacteria</taxon>
        <taxon>Bacillati</taxon>
        <taxon>Actinomycetota</taxon>
        <taxon>Actinomycetes</taxon>
        <taxon>Pseudonocardiales</taxon>
        <taxon>Pseudonocardiaceae</taxon>
        <taxon>Lentzea</taxon>
    </lineage>
</organism>
<sequence length="298" mass="31385">MSTEPARLAEILRAAACGWHVFPVVPGAKRPAVDEWESRATTDPTVIRDFWTRYPHHNVAIATGPSHLVVVDCDVAKPGQVAPDGFNMLGVATGLDVLAVLAERAGTTIPATWTAHTPSGGTHLYFRAPAGHPLRNTAGTLGWLIDTRAHGGYVVAPPSITAAGRYEVTDDRPPAELPIWLVQPPAAKPSTAASAPGQNALAQRSAYLDAIVTGECAKVAAAQRSRHNKTLFQAALSLGQLVGGNELGHADAAHMLQQSAAHMVTGDCDCTPRQITATVQSGIKLGATRPRRLHRDAA</sequence>
<comment type="caution">
    <text evidence="3">The sequence shown here is derived from an EMBL/GenBank/DDBJ whole genome shotgun (WGS) entry which is preliminary data.</text>
</comment>
<dbReference type="EMBL" id="VOBR01000007">
    <property type="protein sequence ID" value="TWP51705.1"/>
    <property type="molecule type" value="Genomic_DNA"/>
</dbReference>
<evidence type="ECO:0000259" key="2">
    <source>
        <dbReference type="SMART" id="SM00943"/>
    </source>
</evidence>
<accession>A0A563EVI3</accession>
<evidence type="ECO:0000313" key="3">
    <source>
        <dbReference type="EMBL" id="TWP51705.1"/>
    </source>
</evidence>
<dbReference type="InterPro" id="IPR015330">
    <property type="entry name" value="DNA_primase/pol_bifunc_N"/>
</dbReference>
<dbReference type="SMART" id="SM00943">
    <property type="entry name" value="Prim-Pol"/>
    <property type="match status" value="1"/>
</dbReference>
<keyword evidence="4" id="KW-1185">Reference proteome</keyword>
<dbReference type="PANTHER" id="PTHR35372">
    <property type="entry name" value="ATP BINDING PROTEIN-RELATED"/>
    <property type="match status" value="1"/>
</dbReference>
<dbReference type="OrthoDB" id="3218228at2"/>
<dbReference type="Pfam" id="PF09250">
    <property type="entry name" value="Prim-Pol"/>
    <property type="match status" value="1"/>
</dbReference>
<keyword evidence="1" id="KW-0378">Hydrolase</keyword>
<dbReference type="RefSeq" id="WP_146351317.1">
    <property type="nucleotide sequence ID" value="NZ_VOBR01000007.1"/>
</dbReference>
<gene>
    <name evidence="3" type="ORF">FKR81_12615</name>
</gene>
<dbReference type="SUPFAM" id="SSF56747">
    <property type="entry name" value="Prim-pol domain"/>
    <property type="match status" value="1"/>
</dbReference>
<evidence type="ECO:0000256" key="1">
    <source>
        <dbReference type="ARBA" id="ARBA00022801"/>
    </source>
</evidence>
<evidence type="ECO:0000313" key="4">
    <source>
        <dbReference type="Proteomes" id="UP000316639"/>
    </source>
</evidence>
<dbReference type="InterPro" id="IPR051620">
    <property type="entry name" value="ORF904-like_C"/>
</dbReference>
<dbReference type="AlphaFoldDB" id="A0A563EVI3"/>
<reference evidence="3 4" key="1">
    <citation type="submission" date="2019-07" db="EMBL/GenBank/DDBJ databases">
        <title>Lentzea xizangensis sp. nov., isolated from Qinghai-Tibetan Plateau Soils.</title>
        <authorList>
            <person name="Huang J."/>
        </authorList>
    </citation>
    <scope>NUCLEOTIDE SEQUENCE [LARGE SCALE GENOMIC DNA]</scope>
    <source>
        <strain evidence="3 4">FXJ1.1311</strain>
    </source>
</reference>
<proteinExistence type="predicted"/>